<dbReference type="InterPro" id="IPR031100">
    <property type="entry name" value="LOG_fam"/>
</dbReference>
<dbReference type="PANTHER" id="PTHR31223:SF70">
    <property type="entry name" value="LOG FAMILY PROTEIN YJL055W"/>
    <property type="match status" value="1"/>
</dbReference>
<dbReference type="GO" id="GO:0016799">
    <property type="term" value="F:hydrolase activity, hydrolyzing N-glycosyl compounds"/>
    <property type="evidence" value="ECO:0007669"/>
    <property type="project" value="TreeGrafter"/>
</dbReference>
<organism evidence="3 4">
    <name type="scientific">Priestia koreensis</name>
    <dbReference type="NCBI Taxonomy" id="284581"/>
    <lineage>
        <taxon>Bacteria</taxon>
        <taxon>Bacillati</taxon>
        <taxon>Bacillota</taxon>
        <taxon>Bacilli</taxon>
        <taxon>Bacillales</taxon>
        <taxon>Bacillaceae</taxon>
        <taxon>Priestia</taxon>
    </lineage>
</organism>
<sequence>MKSICVFAGSSYGARPSYRETARQLGEYMGTHGYRLVYGGSKTGLMGEVANAALAHGGEVVGIMPSGLAKGEIVHTALTEYIEVDSMHERKAMMHSLADGYIALPGGFGTFEELFEALCWSQIGIHQHPIGLLNVDGYYDLLIKMVEHSMKEGFAPPTNMSLMSISATPHELIHSMSDYLPPNGQLKWQPKNNQR</sequence>
<gene>
    <name evidence="3" type="ORF">AMD01_10320</name>
</gene>
<proteinExistence type="inferred from homology"/>
<dbReference type="RefSeq" id="WP_053401317.1">
    <property type="nucleotide sequence ID" value="NZ_JAMAUM010000005.1"/>
</dbReference>
<reference evidence="4" key="1">
    <citation type="submission" date="2015-08" db="EMBL/GenBank/DDBJ databases">
        <title>Fjat-14210 dsm16467.</title>
        <authorList>
            <person name="Liu B."/>
            <person name="Wang J."/>
            <person name="Zhu Y."/>
            <person name="Liu G."/>
            <person name="Chen Q."/>
            <person name="Chen Z."/>
            <person name="Lan J."/>
            <person name="Che J."/>
            <person name="Ge C."/>
            <person name="Shi H."/>
            <person name="Pan Z."/>
            <person name="Liu X."/>
        </authorList>
    </citation>
    <scope>NUCLEOTIDE SEQUENCE [LARGE SCALE GENOMIC DNA]</scope>
    <source>
        <strain evidence="4">DSM 16467</strain>
    </source>
</reference>
<dbReference type="PATRIC" id="fig|284581.3.peg.2156"/>
<evidence type="ECO:0000256" key="2">
    <source>
        <dbReference type="RuleBase" id="RU363015"/>
    </source>
</evidence>
<dbReference type="Proteomes" id="UP000037558">
    <property type="component" value="Unassembled WGS sequence"/>
</dbReference>
<accession>A0A0M0L588</accession>
<comment type="similarity">
    <text evidence="1 2">Belongs to the LOG family.</text>
</comment>
<comment type="caution">
    <text evidence="3">The sequence shown here is derived from an EMBL/GenBank/DDBJ whole genome shotgun (WGS) entry which is preliminary data.</text>
</comment>
<dbReference type="OrthoDB" id="9801098at2"/>
<dbReference type="InterPro" id="IPR005269">
    <property type="entry name" value="LOG"/>
</dbReference>
<dbReference type="Pfam" id="PF03641">
    <property type="entry name" value="Lysine_decarbox"/>
    <property type="match status" value="1"/>
</dbReference>
<evidence type="ECO:0000313" key="4">
    <source>
        <dbReference type="Proteomes" id="UP000037558"/>
    </source>
</evidence>
<evidence type="ECO:0000313" key="3">
    <source>
        <dbReference type="EMBL" id="KOO46245.1"/>
    </source>
</evidence>
<keyword evidence="4" id="KW-1185">Reference proteome</keyword>
<dbReference type="Gene3D" id="3.40.50.450">
    <property type="match status" value="1"/>
</dbReference>
<dbReference type="GO" id="GO:0009691">
    <property type="term" value="P:cytokinin biosynthetic process"/>
    <property type="evidence" value="ECO:0007669"/>
    <property type="project" value="UniProtKB-UniRule"/>
</dbReference>
<dbReference type="AlphaFoldDB" id="A0A0M0L588"/>
<dbReference type="STRING" id="284581.AMD01_10320"/>
<protein>
    <recommendedName>
        <fullName evidence="2">Cytokinin riboside 5'-monophosphate phosphoribohydrolase</fullName>
        <ecNumber evidence="2">3.2.2.n1</ecNumber>
    </recommendedName>
</protein>
<dbReference type="PANTHER" id="PTHR31223">
    <property type="entry name" value="LOG FAMILY PROTEIN YJL055W"/>
    <property type="match status" value="1"/>
</dbReference>
<dbReference type="SUPFAM" id="SSF102405">
    <property type="entry name" value="MCP/YpsA-like"/>
    <property type="match status" value="1"/>
</dbReference>
<dbReference type="NCBIfam" id="TIGR00730">
    <property type="entry name" value="Rossman fold protein, TIGR00730 family"/>
    <property type="match status" value="1"/>
</dbReference>
<evidence type="ECO:0000256" key="1">
    <source>
        <dbReference type="ARBA" id="ARBA00006763"/>
    </source>
</evidence>
<dbReference type="EC" id="3.2.2.n1" evidence="2"/>
<dbReference type="GO" id="GO:0005829">
    <property type="term" value="C:cytosol"/>
    <property type="evidence" value="ECO:0007669"/>
    <property type="project" value="TreeGrafter"/>
</dbReference>
<keyword evidence="2" id="KW-0378">Hydrolase</keyword>
<keyword evidence="2" id="KW-0203">Cytokinin biosynthesis</keyword>
<dbReference type="EMBL" id="LILC01000013">
    <property type="protein sequence ID" value="KOO46245.1"/>
    <property type="molecule type" value="Genomic_DNA"/>
</dbReference>
<name>A0A0M0L588_9BACI</name>